<sequence length="32" mass="4004">MNIMKNLFQNWKQILQKVKNFLEEAIRKKIKK</sequence>
<dbReference type="Proteomes" id="UP000019148">
    <property type="component" value="Unassembled WGS sequence"/>
</dbReference>
<gene>
    <name evidence="1" type="ORF">BDCR2A_01901</name>
</gene>
<comment type="caution">
    <text evidence="1">The sequence shown here is derived from an EMBL/GenBank/DDBJ whole genome shotgun (WGS) entry which is preliminary data.</text>
</comment>
<reference evidence="1 2" key="1">
    <citation type="submission" date="2013-12" db="EMBL/GenBank/DDBJ databases">
        <title>Comparative genomics of relapsing fever spirochetes.</title>
        <authorList>
            <person name="Schwan T.G."/>
            <person name="Raffel S.J."/>
            <person name="Porcella S.F."/>
        </authorList>
    </citation>
    <scope>NUCLEOTIDE SEQUENCE [LARGE SCALE GENOMIC DNA]</scope>
    <source>
        <strain evidence="1 2">CR2A</strain>
    </source>
</reference>
<dbReference type="EMBL" id="AZIT01000087">
    <property type="protein sequence ID" value="ETZ17180.1"/>
    <property type="molecule type" value="Genomic_DNA"/>
</dbReference>
<accession>W6TFT3</accession>
<protein>
    <submittedName>
        <fullName evidence="1">Uncharacterized protein</fullName>
    </submittedName>
</protein>
<proteinExistence type="predicted"/>
<name>W6TFT3_9SPIR</name>
<organism evidence="1 2">
    <name type="scientific">Borrelia duttonii CR2A</name>
    <dbReference type="NCBI Taxonomy" id="1432657"/>
    <lineage>
        <taxon>Bacteria</taxon>
        <taxon>Pseudomonadati</taxon>
        <taxon>Spirochaetota</taxon>
        <taxon>Spirochaetia</taxon>
        <taxon>Spirochaetales</taxon>
        <taxon>Borreliaceae</taxon>
        <taxon>Borrelia</taxon>
    </lineage>
</organism>
<evidence type="ECO:0000313" key="1">
    <source>
        <dbReference type="EMBL" id="ETZ17180.1"/>
    </source>
</evidence>
<evidence type="ECO:0000313" key="2">
    <source>
        <dbReference type="Proteomes" id="UP000019148"/>
    </source>
</evidence>
<dbReference type="AlphaFoldDB" id="W6TFT3"/>